<keyword evidence="3" id="KW-0999">Mitochondrion inner membrane</keyword>
<keyword evidence="4 7" id="KW-1133">Transmembrane helix</keyword>
<evidence type="ECO:0000256" key="3">
    <source>
        <dbReference type="ARBA" id="ARBA00022792"/>
    </source>
</evidence>
<dbReference type="GO" id="GO:0045271">
    <property type="term" value="C:respiratory chain complex I"/>
    <property type="evidence" value="ECO:0007669"/>
    <property type="project" value="InterPro"/>
</dbReference>
<keyword evidence="9" id="KW-1185">Reference proteome</keyword>
<name>A0A6A4IEL1_9AGAR</name>
<dbReference type="PANTHER" id="PTHR21382">
    <property type="entry name" value="NADH-UBIQUINONE OXIDOREDUCTASE SUBUNIT"/>
    <property type="match status" value="1"/>
</dbReference>
<evidence type="ECO:0000256" key="7">
    <source>
        <dbReference type="SAM" id="Phobius"/>
    </source>
</evidence>
<evidence type="ECO:0000256" key="5">
    <source>
        <dbReference type="ARBA" id="ARBA00023128"/>
    </source>
</evidence>
<evidence type="ECO:0000313" key="9">
    <source>
        <dbReference type="Proteomes" id="UP000799118"/>
    </source>
</evidence>
<accession>A0A6A4IEL1</accession>
<dbReference type="OrthoDB" id="1913277at2759"/>
<protein>
    <submittedName>
        <fullName evidence="8">Uncharacterized protein</fullName>
    </submittedName>
</protein>
<evidence type="ECO:0000256" key="2">
    <source>
        <dbReference type="ARBA" id="ARBA00022692"/>
    </source>
</evidence>
<evidence type="ECO:0000256" key="1">
    <source>
        <dbReference type="ARBA" id="ARBA00004448"/>
    </source>
</evidence>
<dbReference type="Proteomes" id="UP000799118">
    <property type="component" value="Unassembled WGS sequence"/>
</dbReference>
<dbReference type="GO" id="GO:0005743">
    <property type="term" value="C:mitochondrial inner membrane"/>
    <property type="evidence" value="ECO:0007669"/>
    <property type="project" value="UniProtKB-SubCell"/>
</dbReference>
<evidence type="ECO:0000313" key="8">
    <source>
        <dbReference type="EMBL" id="KAE9408153.1"/>
    </source>
</evidence>
<evidence type="ECO:0000256" key="6">
    <source>
        <dbReference type="ARBA" id="ARBA00023136"/>
    </source>
</evidence>
<feature type="transmembrane region" description="Helical" evidence="7">
    <location>
        <begin position="44"/>
        <end position="67"/>
    </location>
</feature>
<dbReference type="EMBL" id="ML769392">
    <property type="protein sequence ID" value="KAE9408153.1"/>
    <property type="molecule type" value="Genomic_DNA"/>
</dbReference>
<keyword evidence="6 7" id="KW-0472">Membrane</keyword>
<proteinExistence type="predicted"/>
<comment type="subcellular location">
    <subcellularLocation>
        <location evidence="1">Mitochondrion inner membrane</location>
        <topology evidence="1">Multi-pass membrane protein</topology>
    </subcellularLocation>
</comment>
<dbReference type="PANTHER" id="PTHR21382:SF1">
    <property type="entry name" value="NADH DEHYDROGENASE [UBIQUINONE] 1 ALPHA SUBCOMPLEX SUBUNIT 11"/>
    <property type="match status" value="1"/>
</dbReference>
<organism evidence="8 9">
    <name type="scientific">Gymnopus androsaceus JB14</name>
    <dbReference type="NCBI Taxonomy" id="1447944"/>
    <lineage>
        <taxon>Eukaryota</taxon>
        <taxon>Fungi</taxon>
        <taxon>Dikarya</taxon>
        <taxon>Basidiomycota</taxon>
        <taxon>Agaricomycotina</taxon>
        <taxon>Agaricomycetes</taxon>
        <taxon>Agaricomycetidae</taxon>
        <taxon>Agaricales</taxon>
        <taxon>Marasmiineae</taxon>
        <taxon>Omphalotaceae</taxon>
        <taxon>Gymnopus</taxon>
    </lineage>
</organism>
<dbReference type="AlphaFoldDB" id="A0A6A4IEL1"/>
<reference evidence="8" key="1">
    <citation type="journal article" date="2019" name="Environ. Microbiol.">
        <title>Fungal ecological strategies reflected in gene transcription - a case study of two litter decomposers.</title>
        <authorList>
            <person name="Barbi F."/>
            <person name="Kohler A."/>
            <person name="Barry K."/>
            <person name="Baskaran P."/>
            <person name="Daum C."/>
            <person name="Fauchery L."/>
            <person name="Ihrmark K."/>
            <person name="Kuo A."/>
            <person name="LaButti K."/>
            <person name="Lipzen A."/>
            <person name="Morin E."/>
            <person name="Grigoriev I.V."/>
            <person name="Henrissat B."/>
            <person name="Lindahl B."/>
            <person name="Martin F."/>
        </authorList>
    </citation>
    <scope>NUCLEOTIDE SEQUENCE</scope>
    <source>
        <strain evidence="8">JB14</strain>
    </source>
</reference>
<keyword evidence="2 7" id="KW-0812">Transmembrane</keyword>
<keyword evidence="5" id="KW-0496">Mitochondrion</keyword>
<sequence length="153" mass="15931">MPDNKFEPKPALNNASMLGLQAGAFGLVWSTLQNALGQHSSGAAGVFTRTGGTITFFAAMGAVFSFTKDTVANVRSKDDAYNGAAGGCAAGFLAGIRARSLPMAIGGCAFLGTTLAALDMSGQFTGGEKIMSDDQRSRFFKKAIRFESTFPII</sequence>
<dbReference type="InterPro" id="IPR039205">
    <property type="entry name" value="NDUFA11"/>
</dbReference>
<gene>
    <name evidence="8" type="ORF">BT96DRAFT_1013623</name>
</gene>
<evidence type="ECO:0000256" key="4">
    <source>
        <dbReference type="ARBA" id="ARBA00022989"/>
    </source>
</evidence>
<dbReference type="GO" id="GO:0006120">
    <property type="term" value="P:mitochondrial electron transport, NADH to ubiquinone"/>
    <property type="evidence" value="ECO:0007669"/>
    <property type="project" value="InterPro"/>
</dbReference>